<evidence type="ECO:0000313" key="2">
    <source>
        <dbReference type="EMBL" id="KAK8397379.1"/>
    </source>
</evidence>
<dbReference type="AlphaFoldDB" id="A0AAW0UB94"/>
<accession>A0AAW0UB94</accession>
<comment type="caution">
    <text evidence="2">The sequence shown here is derived from an EMBL/GenBank/DDBJ whole genome shotgun (WGS) entry which is preliminary data.</text>
</comment>
<sequence>MYTPTPHNHRDPPNPYQQRAGQQECEVAAGQACGRRVPSKLQARCGSLRFASLLDFGWAMKRDINRKRVLLFHDNAKPHVARGRGDSIERLAWQTPCNLTPRTLRQQITTLSLNNHLRGKTLRK</sequence>
<evidence type="ECO:0000256" key="1">
    <source>
        <dbReference type="SAM" id="MobiDB-lite"/>
    </source>
</evidence>
<evidence type="ECO:0008006" key="4">
    <source>
        <dbReference type="Google" id="ProtNLM"/>
    </source>
</evidence>
<reference evidence="2 3" key="1">
    <citation type="submission" date="2023-03" db="EMBL/GenBank/DDBJ databases">
        <title>High-quality genome of Scylla paramamosain provides insights in environmental adaptation.</title>
        <authorList>
            <person name="Zhang L."/>
        </authorList>
    </citation>
    <scope>NUCLEOTIDE SEQUENCE [LARGE SCALE GENOMIC DNA]</scope>
    <source>
        <strain evidence="2">LZ_2023a</strain>
        <tissue evidence="2">Muscle</tissue>
    </source>
</reference>
<gene>
    <name evidence="2" type="ORF">O3P69_004835</name>
</gene>
<protein>
    <recommendedName>
        <fullName evidence="4">Transposase</fullName>
    </recommendedName>
</protein>
<organism evidence="2 3">
    <name type="scientific">Scylla paramamosain</name>
    <name type="common">Mud crab</name>
    <dbReference type="NCBI Taxonomy" id="85552"/>
    <lineage>
        <taxon>Eukaryota</taxon>
        <taxon>Metazoa</taxon>
        <taxon>Ecdysozoa</taxon>
        <taxon>Arthropoda</taxon>
        <taxon>Crustacea</taxon>
        <taxon>Multicrustacea</taxon>
        <taxon>Malacostraca</taxon>
        <taxon>Eumalacostraca</taxon>
        <taxon>Eucarida</taxon>
        <taxon>Decapoda</taxon>
        <taxon>Pleocyemata</taxon>
        <taxon>Brachyura</taxon>
        <taxon>Eubrachyura</taxon>
        <taxon>Portunoidea</taxon>
        <taxon>Portunidae</taxon>
        <taxon>Portuninae</taxon>
        <taxon>Scylla</taxon>
    </lineage>
</organism>
<proteinExistence type="predicted"/>
<name>A0AAW0UB94_SCYPA</name>
<keyword evidence="3" id="KW-1185">Reference proteome</keyword>
<feature type="region of interest" description="Disordered" evidence="1">
    <location>
        <begin position="1"/>
        <end position="23"/>
    </location>
</feature>
<evidence type="ECO:0000313" key="3">
    <source>
        <dbReference type="Proteomes" id="UP001487740"/>
    </source>
</evidence>
<dbReference type="Proteomes" id="UP001487740">
    <property type="component" value="Unassembled WGS sequence"/>
</dbReference>
<dbReference type="EMBL" id="JARAKH010000014">
    <property type="protein sequence ID" value="KAK8397379.1"/>
    <property type="molecule type" value="Genomic_DNA"/>
</dbReference>